<keyword evidence="2" id="KW-0862">Zinc</keyword>
<dbReference type="Pfam" id="PF00653">
    <property type="entry name" value="BIR"/>
    <property type="match status" value="2"/>
</dbReference>
<keyword evidence="1" id="KW-0479">Metal-binding</keyword>
<evidence type="ECO:0000256" key="1">
    <source>
        <dbReference type="ARBA" id="ARBA00022723"/>
    </source>
</evidence>
<name>A0A9W8GF51_9FUNG</name>
<sequence>MKQSPNVDTFQQRKDTFLRRGRFRWPYIKYTSYLAQPNTLASAGFSFSPAKDAPDNVQCFHCGFELTGWEPSDDPFAEHYAHQPSCTYAQLHCQTRRAQEGDKVDWVGWPANSTETLRELRQSIDMRLNTFASWPHRGRKEWNVTAEKLSEAGFYYTPEWPGDDTATCAFCGYALAEWEAEDEPNVEHARRAPDCLFFKLELDEVPSVQPSPQPRRVSVHASRPSGNDSDSSKRPRLSTNAHDPVQEEEACHSEAEAEKVSKVEAEQEVVEEEAPAELLVAEEHPPLVSPTEMNVDDEVNAASQIDTQGTTQVDGSVDEPEDVGEAWELTEEEERMTVEEFIRACCDHKIASLEASAAQMVSEFMQRAESTRERIQDMTW</sequence>
<accession>A0A9W8GF51</accession>
<reference evidence="4" key="1">
    <citation type="submission" date="2022-07" db="EMBL/GenBank/DDBJ databases">
        <title>Phylogenomic reconstructions and comparative analyses of Kickxellomycotina fungi.</title>
        <authorList>
            <person name="Reynolds N.K."/>
            <person name="Stajich J.E."/>
            <person name="Barry K."/>
            <person name="Grigoriev I.V."/>
            <person name="Crous P."/>
            <person name="Smith M.E."/>
        </authorList>
    </citation>
    <scope>NUCLEOTIDE SEQUENCE</scope>
    <source>
        <strain evidence="4">CBS 109367</strain>
    </source>
</reference>
<feature type="compositionally biased region" description="Basic and acidic residues" evidence="3">
    <location>
        <begin position="249"/>
        <end position="265"/>
    </location>
</feature>
<gene>
    <name evidence="4" type="ORF">IWW39_005498</name>
</gene>
<evidence type="ECO:0000313" key="4">
    <source>
        <dbReference type="EMBL" id="KAJ2683450.1"/>
    </source>
</evidence>
<dbReference type="PANTHER" id="PTHR46771">
    <property type="entry name" value="DETERIN"/>
    <property type="match status" value="1"/>
</dbReference>
<feature type="region of interest" description="Disordered" evidence="3">
    <location>
        <begin position="206"/>
        <end position="283"/>
    </location>
</feature>
<dbReference type="EMBL" id="JANBTX010000288">
    <property type="protein sequence ID" value="KAJ2683450.1"/>
    <property type="molecule type" value="Genomic_DNA"/>
</dbReference>
<dbReference type="GO" id="GO:0046872">
    <property type="term" value="F:metal ion binding"/>
    <property type="evidence" value="ECO:0007669"/>
    <property type="project" value="UniProtKB-KW"/>
</dbReference>
<dbReference type="CDD" id="cd00022">
    <property type="entry name" value="BIR"/>
    <property type="match status" value="2"/>
</dbReference>
<keyword evidence="5" id="KW-1185">Reference proteome</keyword>
<dbReference type="OrthoDB" id="2196114at2759"/>
<dbReference type="PROSITE" id="PS50143">
    <property type="entry name" value="BIR_REPEAT_2"/>
    <property type="match status" value="2"/>
</dbReference>
<dbReference type="Proteomes" id="UP001151516">
    <property type="component" value="Unassembled WGS sequence"/>
</dbReference>
<dbReference type="Gene3D" id="1.10.1170.10">
    <property type="entry name" value="Inhibitor Of Apoptosis Protein (2mihbC-IAP-1), Chain A"/>
    <property type="match status" value="2"/>
</dbReference>
<feature type="compositionally biased region" description="Polar residues" evidence="3">
    <location>
        <begin position="303"/>
        <end position="314"/>
    </location>
</feature>
<feature type="compositionally biased region" description="Acidic residues" evidence="3">
    <location>
        <begin position="266"/>
        <end position="275"/>
    </location>
</feature>
<organism evidence="4 5">
    <name type="scientific">Coemansia spiralis</name>
    <dbReference type="NCBI Taxonomy" id="417178"/>
    <lineage>
        <taxon>Eukaryota</taxon>
        <taxon>Fungi</taxon>
        <taxon>Fungi incertae sedis</taxon>
        <taxon>Zoopagomycota</taxon>
        <taxon>Kickxellomycotina</taxon>
        <taxon>Kickxellomycetes</taxon>
        <taxon>Kickxellales</taxon>
        <taxon>Kickxellaceae</taxon>
        <taxon>Coemansia</taxon>
    </lineage>
</organism>
<comment type="caution">
    <text evidence="4">The sequence shown here is derived from an EMBL/GenBank/DDBJ whole genome shotgun (WGS) entry which is preliminary data.</text>
</comment>
<dbReference type="SMART" id="SM00238">
    <property type="entry name" value="BIR"/>
    <property type="match status" value="2"/>
</dbReference>
<dbReference type="InterPro" id="IPR051190">
    <property type="entry name" value="Baculoviral_IAP"/>
</dbReference>
<feature type="region of interest" description="Disordered" evidence="3">
    <location>
        <begin position="303"/>
        <end position="322"/>
    </location>
</feature>
<dbReference type="InterPro" id="IPR001370">
    <property type="entry name" value="BIR_rpt"/>
</dbReference>
<evidence type="ECO:0000256" key="2">
    <source>
        <dbReference type="ARBA" id="ARBA00022833"/>
    </source>
</evidence>
<dbReference type="AlphaFoldDB" id="A0A9W8GF51"/>
<proteinExistence type="predicted"/>
<evidence type="ECO:0008006" key="6">
    <source>
        <dbReference type="Google" id="ProtNLM"/>
    </source>
</evidence>
<evidence type="ECO:0000256" key="3">
    <source>
        <dbReference type="SAM" id="MobiDB-lite"/>
    </source>
</evidence>
<dbReference type="PANTHER" id="PTHR46771:SF5">
    <property type="entry name" value="DETERIN"/>
    <property type="match status" value="1"/>
</dbReference>
<protein>
    <recommendedName>
        <fullName evidence="6">BIR-domain-containing protein</fullName>
    </recommendedName>
</protein>
<dbReference type="SUPFAM" id="SSF57924">
    <property type="entry name" value="Inhibitor of apoptosis (IAP) repeat"/>
    <property type="match status" value="2"/>
</dbReference>
<evidence type="ECO:0000313" key="5">
    <source>
        <dbReference type="Proteomes" id="UP001151516"/>
    </source>
</evidence>